<organism evidence="2 3">
    <name type="scientific">Linnemannia schmuckeri</name>
    <dbReference type="NCBI Taxonomy" id="64567"/>
    <lineage>
        <taxon>Eukaryota</taxon>
        <taxon>Fungi</taxon>
        <taxon>Fungi incertae sedis</taxon>
        <taxon>Mucoromycota</taxon>
        <taxon>Mortierellomycotina</taxon>
        <taxon>Mortierellomycetes</taxon>
        <taxon>Mortierellales</taxon>
        <taxon>Mortierellaceae</taxon>
        <taxon>Linnemannia</taxon>
    </lineage>
</organism>
<sequence>MGALFPNPNSVNAKHPISLNESTPFNKSLCLSVPNLITVLPNKFHWTVISVAIDWSMIPAISCAAKILSGSASKSNTDKKFERRDERDVGGLIPV</sequence>
<reference evidence="2" key="1">
    <citation type="journal article" date="2020" name="Fungal Divers.">
        <title>Resolving the Mortierellaceae phylogeny through synthesis of multi-gene phylogenetics and phylogenomics.</title>
        <authorList>
            <person name="Vandepol N."/>
            <person name="Liber J."/>
            <person name="Desiro A."/>
            <person name="Na H."/>
            <person name="Kennedy M."/>
            <person name="Barry K."/>
            <person name="Grigoriev I.V."/>
            <person name="Miller A.N."/>
            <person name="O'Donnell K."/>
            <person name="Stajich J.E."/>
            <person name="Bonito G."/>
        </authorList>
    </citation>
    <scope>NUCLEOTIDE SEQUENCE</scope>
    <source>
        <strain evidence="2">NRRL 6426</strain>
    </source>
</reference>
<proteinExistence type="predicted"/>
<comment type="caution">
    <text evidence="2">The sequence shown here is derived from an EMBL/GenBank/DDBJ whole genome shotgun (WGS) entry which is preliminary data.</text>
</comment>
<dbReference type="AlphaFoldDB" id="A0A9P5RS07"/>
<dbReference type="Proteomes" id="UP000748756">
    <property type="component" value="Unassembled WGS sequence"/>
</dbReference>
<feature type="region of interest" description="Disordered" evidence="1">
    <location>
        <begin position="71"/>
        <end position="95"/>
    </location>
</feature>
<feature type="compositionally biased region" description="Basic and acidic residues" evidence="1">
    <location>
        <begin position="76"/>
        <end position="89"/>
    </location>
</feature>
<evidence type="ECO:0000256" key="1">
    <source>
        <dbReference type="SAM" id="MobiDB-lite"/>
    </source>
</evidence>
<accession>A0A9P5RS07</accession>
<keyword evidence="3" id="KW-1185">Reference proteome</keyword>
<dbReference type="EMBL" id="JAAAUQ010001499">
    <property type="protein sequence ID" value="KAF9138106.1"/>
    <property type="molecule type" value="Genomic_DNA"/>
</dbReference>
<gene>
    <name evidence="2" type="ORF">BG015_002484</name>
</gene>
<name>A0A9P5RS07_9FUNG</name>
<protein>
    <submittedName>
        <fullName evidence="2">Uncharacterized protein</fullName>
    </submittedName>
</protein>
<evidence type="ECO:0000313" key="2">
    <source>
        <dbReference type="EMBL" id="KAF9138106.1"/>
    </source>
</evidence>
<evidence type="ECO:0000313" key="3">
    <source>
        <dbReference type="Proteomes" id="UP000748756"/>
    </source>
</evidence>